<comment type="function">
    <text evidence="2">Catalyzes a salvage reaction resulting in the formation of AMP, that is energically less costly than de novo synthesis.</text>
</comment>
<dbReference type="GO" id="GO:0005737">
    <property type="term" value="C:cytoplasm"/>
    <property type="evidence" value="ECO:0007669"/>
    <property type="project" value="UniProtKB-SubCell"/>
</dbReference>
<keyword evidence="12" id="KW-0660">Purine salvage</keyword>
<evidence type="ECO:0000256" key="10">
    <source>
        <dbReference type="ARBA" id="ARBA00022676"/>
    </source>
</evidence>
<comment type="subunit">
    <text evidence="6">Homodimer.</text>
</comment>
<gene>
    <name evidence="14" type="ORF">RN001_000579</name>
</gene>
<dbReference type="EC" id="2.4.2.7" evidence="7"/>
<sequence length="178" mass="19734">MMSENDQINLIKEHLKSYKDFPKQGVVFQDIFSVLQNPKIANVLYDVLLNKAKSIKPPVECIAGVDSRGFLFGSVLARELEIPFIPIRKKGKLPGSTKSVHYKLEYKEDDLEMQEGVVREGQKVLVVDDLLATGGSLSAACELLSQAKADVQCLVVIELSELQGRKIINVPIHSLIVC</sequence>
<dbReference type="GO" id="GO:0003999">
    <property type="term" value="F:adenine phosphoribosyltransferase activity"/>
    <property type="evidence" value="ECO:0007669"/>
    <property type="project" value="UniProtKB-EC"/>
</dbReference>
<evidence type="ECO:0000313" key="14">
    <source>
        <dbReference type="EMBL" id="KAK4884308.1"/>
    </source>
</evidence>
<dbReference type="FunFam" id="3.40.50.2020:FF:000021">
    <property type="entry name" value="Adenine phosphoribosyltransferase"/>
    <property type="match status" value="1"/>
</dbReference>
<dbReference type="SUPFAM" id="SSF53271">
    <property type="entry name" value="PRTase-like"/>
    <property type="match status" value="1"/>
</dbReference>
<dbReference type="AlphaFoldDB" id="A0AAN7SQL1"/>
<keyword evidence="9" id="KW-0963">Cytoplasm</keyword>
<evidence type="ECO:0000256" key="3">
    <source>
        <dbReference type="ARBA" id="ARBA00004496"/>
    </source>
</evidence>
<proteinExistence type="inferred from homology"/>
<dbReference type="GO" id="GO:0016208">
    <property type="term" value="F:AMP binding"/>
    <property type="evidence" value="ECO:0007669"/>
    <property type="project" value="TreeGrafter"/>
</dbReference>
<dbReference type="Pfam" id="PF00156">
    <property type="entry name" value="Pribosyltran"/>
    <property type="match status" value="1"/>
</dbReference>
<dbReference type="GO" id="GO:0006166">
    <property type="term" value="P:purine ribonucleoside salvage"/>
    <property type="evidence" value="ECO:0007669"/>
    <property type="project" value="UniProtKB-KW"/>
</dbReference>
<evidence type="ECO:0000256" key="9">
    <source>
        <dbReference type="ARBA" id="ARBA00022490"/>
    </source>
</evidence>
<dbReference type="Gene3D" id="3.40.50.2020">
    <property type="match status" value="1"/>
</dbReference>
<evidence type="ECO:0000256" key="7">
    <source>
        <dbReference type="ARBA" id="ARBA00011893"/>
    </source>
</evidence>
<dbReference type="InterPro" id="IPR029057">
    <property type="entry name" value="PRTase-like"/>
</dbReference>
<dbReference type="GO" id="GO:0044209">
    <property type="term" value="P:AMP salvage"/>
    <property type="evidence" value="ECO:0007669"/>
    <property type="project" value="TreeGrafter"/>
</dbReference>
<dbReference type="CDD" id="cd06223">
    <property type="entry name" value="PRTases_typeI"/>
    <property type="match status" value="1"/>
</dbReference>
<comment type="similarity">
    <text evidence="5">Belongs to the purine/pyrimidine phosphoribosyltransferase family.</text>
</comment>
<reference evidence="15" key="1">
    <citation type="submission" date="2023-01" db="EMBL/GenBank/DDBJ databases">
        <title>Key to firefly adult light organ development and bioluminescence: homeobox transcription factors regulate luciferase expression and transportation to peroxisome.</title>
        <authorList>
            <person name="Fu X."/>
        </authorList>
    </citation>
    <scope>NUCLEOTIDE SEQUENCE [LARGE SCALE GENOMIC DNA]</scope>
</reference>
<keyword evidence="15" id="KW-1185">Reference proteome</keyword>
<comment type="caution">
    <text evidence="14">The sequence shown here is derived from an EMBL/GenBank/DDBJ whole genome shotgun (WGS) entry which is preliminary data.</text>
</comment>
<accession>A0AAN7SQL1</accession>
<evidence type="ECO:0000313" key="15">
    <source>
        <dbReference type="Proteomes" id="UP001353858"/>
    </source>
</evidence>
<dbReference type="GO" id="GO:0002055">
    <property type="term" value="F:adenine binding"/>
    <property type="evidence" value="ECO:0007669"/>
    <property type="project" value="TreeGrafter"/>
</dbReference>
<dbReference type="Proteomes" id="UP001353858">
    <property type="component" value="Unassembled WGS sequence"/>
</dbReference>
<dbReference type="PANTHER" id="PTHR32315:SF3">
    <property type="entry name" value="ADENINE PHOSPHORIBOSYLTRANSFERASE"/>
    <property type="match status" value="1"/>
</dbReference>
<dbReference type="NCBIfam" id="NF002636">
    <property type="entry name" value="PRK02304.1-5"/>
    <property type="match status" value="1"/>
</dbReference>
<dbReference type="EMBL" id="JARPUR010000001">
    <property type="protein sequence ID" value="KAK4884308.1"/>
    <property type="molecule type" value="Genomic_DNA"/>
</dbReference>
<evidence type="ECO:0000256" key="11">
    <source>
        <dbReference type="ARBA" id="ARBA00022679"/>
    </source>
</evidence>
<dbReference type="PANTHER" id="PTHR32315">
    <property type="entry name" value="ADENINE PHOSPHORIBOSYLTRANSFERASE"/>
    <property type="match status" value="1"/>
</dbReference>
<comment type="subcellular location">
    <subcellularLocation>
        <location evidence="3">Cytoplasm</location>
    </subcellularLocation>
</comment>
<keyword evidence="10" id="KW-0328">Glycosyltransferase</keyword>
<evidence type="ECO:0000256" key="6">
    <source>
        <dbReference type="ARBA" id="ARBA00011738"/>
    </source>
</evidence>
<dbReference type="InterPro" id="IPR050054">
    <property type="entry name" value="UPRTase/APRTase"/>
</dbReference>
<dbReference type="InterPro" id="IPR005764">
    <property type="entry name" value="Ade_phspho_trans"/>
</dbReference>
<protein>
    <recommendedName>
        <fullName evidence="8">Adenine phosphoribosyltransferase</fullName>
        <ecNumber evidence="7">2.4.2.7</ecNumber>
    </recommendedName>
</protein>
<dbReference type="InterPro" id="IPR000836">
    <property type="entry name" value="PRTase_dom"/>
</dbReference>
<evidence type="ECO:0000256" key="4">
    <source>
        <dbReference type="ARBA" id="ARBA00004659"/>
    </source>
</evidence>
<comment type="catalytic activity">
    <reaction evidence="1">
        <text>AMP + diphosphate = 5-phospho-alpha-D-ribose 1-diphosphate + adenine</text>
        <dbReference type="Rhea" id="RHEA:16609"/>
        <dbReference type="ChEBI" id="CHEBI:16708"/>
        <dbReference type="ChEBI" id="CHEBI:33019"/>
        <dbReference type="ChEBI" id="CHEBI:58017"/>
        <dbReference type="ChEBI" id="CHEBI:456215"/>
        <dbReference type="EC" id="2.4.2.7"/>
    </reaction>
</comment>
<evidence type="ECO:0000256" key="8">
    <source>
        <dbReference type="ARBA" id="ARBA00017366"/>
    </source>
</evidence>
<evidence type="ECO:0000256" key="2">
    <source>
        <dbReference type="ARBA" id="ARBA00003968"/>
    </source>
</evidence>
<name>A0AAN7SQL1_9COLE</name>
<evidence type="ECO:0000256" key="5">
    <source>
        <dbReference type="ARBA" id="ARBA00008391"/>
    </source>
</evidence>
<keyword evidence="11" id="KW-0808">Transferase</keyword>
<evidence type="ECO:0000256" key="12">
    <source>
        <dbReference type="ARBA" id="ARBA00022726"/>
    </source>
</evidence>
<dbReference type="GO" id="GO:0006168">
    <property type="term" value="P:adenine salvage"/>
    <property type="evidence" value="ECO:0007669"/>
    <property type="project" value="InterPro"/>
</dbReference>
<evidence type="ECO:0000256" key="1">
    <source>
        <dbReference type="ARBA" id="ARBA00000868"/>
    </source>
</evidence>
<organism evidence="14 15">
    <name type="scientific">Aquatica leii</name>
    <dbReference type="NCBI Taxonomy" id="1421715"/>
    <lineage>
        <taxon>Eukaryota</taxon>
        <taxon>Metazoa</taxon>
        <taxon>Ecdysozoa</taxon>
        <taxon>Arthropoda</taxon>
        <taxon>Hexapoda</taxon>
        <taxon>Insecta</taxon>
        <taxon>Pterygota</taxon>
        <taxon>Neoptera</taxon>
        <taxon>Endopterygota</taxon>
        <taxon>Coleoptera</taxon>
        <taxon>Polyphaga</taxon>
        <taxon>Elateriformia</taxon>
        <taxon>Elateroidea</taxon>
        <taxon>Lampyridae</taxon>
        <taxon>Luciolinae</taxon>
        <taxon>Aquatica</taxon>
    </lineage>
</organism>
<feature type="domain" description="Phosphoribosyltransferase" evidence="13">
    <location>
        <begin position="37"/>
        <end position="159"/>
    </location>
</feature>
<dbReference type="HAMAP" id="MF_00004">
    <property type="entry name" value="Aden_phosphoribosyltr"/>
    <property type="match status" value="1"/>
</dbReference>
<comment type="pathway">
    <text evidence="4">Purine metabolism; AMP biosynthesis via salvage pathway; AMP from adenine: step 1/1.</text>
</comment>
<evidence type="ECO:0000259" key="13">
    <source>
        <dbReference type="Pfam" id="PF00156"/>
    </source>
</evidence>